<dbReference type="GO" id="GO:0050519">
    <property type="term" value="F:holo-citrate lyase synthase activity"/>
    <property type="evidence" value="ECO:0007669"/>
    <property type="project" value="UniProtKB-EC"/>
</dbReference>
<dbReference type="RefSeq" id="WP_146292254.1">
    <property type="nucleotide sequence ID" value="NZ_SELH01000017.1"/>
</dbReference>
<name>A0A563DF12_9FLAO</name>
<evidence type="ECO:0000256" key="5">
    <source>
        <dbReference type="ARBA" id="ARBA00022840"/>
    </source>
</evidence>
<dbReference type="InterPro" id="IPR017551">
    <property type="entry name" value="TriPribosyl-deP-CoA_syn_CitG"/>
</dbReference>
<dbReference type="InterPro" id="IPR002736">
    <property type="entry name" value="CitG"/>
</dbReference>
<keyword evidence="9" id="KW-1185">Reference proteome</keyword>
<evidence type="ECO:0000256" key="4">
    <source>
        <dbReference type="ARBA" id="ARBA00022741"/>
    </source>
</evidence>
<gene>
    <name evidence="7 8" type="primary">citG</name>
    <name evidence="8" type="ORF">ETU09_04945</name>
</gene>
<evidence type="ECO:0000313" key="8">
    <source>
        <dbReference type="EMBL" id="TWP28667.1"/>
    </source>
</evidence>
<dbReference type="Proteomes" id="UP000319499">
    <property type="component" value="Unassembled WGS sequence"/>
</dbReference>
<comment type="similarity">
    <text evidence="7">Belongs to the CitG/MdcB family.</text>
</comment>
<sequence length="467" mass="53674">MEFLFSEFISPNSLVGQEPSLMEVLNSREKKQFLQQECLKKHSCSLLCISLISPGGVKKNLLQEYLFFRALETVDSYLLEEKITIHERLIKDEDTGLYALISLDEDPMELKLRMIKLEESLPLARLWDLDVLDKQGNIISRKQTQQAELRKCLLCEQKAKICARKRLHSIDEIYKRIQQLVIEDFLSQKVSEMAYRSMLEEINLTPKPGLVDAENSGSHRDMNRQTFLKSAEAIKPFFASFTLMGIHNSHESPELVFKNIRSLGLQAEKAMFSATSNINTHKGTIFSLGLVATAVGYLYKNQRKINSDSIGEFVINATAGILEEFYGMEDREESIGIQLFKKYHLTGARGEAAEGFKTVRMNSLPVLYRYPRLNKEHRLLLALLKLISVNNDTNVVHRGGLEALEWMKNYAQNLLQDMLIYEDFNFLEKQMKIFDKLCIEKNLSPGGSADLLALTWFFFELENNFLK</sequence>
<dbReference type="InterPro" id="IPR005551">
    <property type="entry name" value="CitX"/>
</dbReference>
<dbReference type="GO" id="GO:0005524">
    <property type="term" value="F:ATP binding"/>
    <property type="evidence" value="ECO:0007669"/>
    <property type="project" value="UniProtKB-KW"/>
</dbReference>
<dbReference type="GO" id="GO:0051191">
    <property type="term" value="P:prosthetic group biosynthetic process"/>
    <property type="evidence" value="ECO:0007669"/>
    <property type="project" value="InterPro"/>
</dbReference>
<evidence type="ECO:0000256" key="6">
    <source>
        <dbReference type="ARBA" id="ARBA00048574"/>
    </source>
</evidence>
<dbReference type="AlphaFoldDB" id="A0A563DF12"/>
<dbReference type="EC" id="2.4.2.52" evidence="7"/>
<comment type="caution">
    <text evidence="8">The sequence shown here is derived from an EMBL/GenBank/DDBJ whole genome shotgun (WGS) entry which is preliminary data.</text>
</comment>
<dbReference type="NCBIfam" id="TIGR03124">
    <property type="entry name" value="citrate_citX"/>
    <property type="match status" value="1"/>
</dbReference>
<evidence type="ECO:0000256" key="3">
    <source>
        <dbReference type="ARBA" id="ARBA00022695"/>
    </source>
</evidence>
<keyword evidence="4 7" id="KW-0547">Nucleotide-binding</keyword>
<dbReference type="GO" id="GO:0046917">
    <property type="term" value="F:triphosphoribosyl-dephospho-CoA synthase activity"/>
    <property type="evidence" value="ECO:0007669"/>
    <property type="project" value="UniProtKB-UniRule"/>
</dbReference>
<dbReference type="Pfam" id="PF03802">
    <property type="entry name" value="CitX"/>
    <property type="match status" value="1"/>
</dbReference>
<dbReference type="GO" id="GO:0016757">
    <property type="term" value="F:glycosyltransferase activity"/>
    <property type="evidence" value="ECO:0007669"/>
    <property type="project" value="UniProtKB-KW"/>
</dbReference>
<keyword evidence="5 7" id="KW-0067">ATP-binding</keyword>
<dbReference type="Gene3D" id="1.10.4200.10">
    <property type="entry name" value="Triphosphoribosyl-dephospho-CoA protein"/>
    <property type="match status" value="1"/>
</dbReference>
<evidence type="ECO:0000256" key="1">
    <source>
        <dbReference type="ARBA" id="ARBA00001210"/>
    </source>
</evidence>
<dbReference type="HAMAP" id="MF_00397">
    <property type="entry name" value="CitG"/>
    <property type="match status" value="1"/>
</dbReference>
<keyword evidence="3" id="KW-0548">Nucleotidyltransferase</keyword>
<keyword evidence="2 7" id="KW-0808">Transferase</keyword>
<evidence type="ECO:0000313" key="9">
    <source>
        <dbReference type="Proteomes" id="UP000319499"/>
    </source>
</evidence>
<reference evidence="8 9" key="1">
    <citation type="submission" date="2019-02" db="EMBL/GenBank/DDBJ databases">
        <title>Apibacter muscae sp. nov.: a novel member of the house fly microbiota.</title>
        <authorList>
            <person name="Park R."/>
        </authorList>
    </citation>
    <scope>NUCLEOTIDE SEQUENCE [LARGE SCALE GENOMIC DNA]</scope>
    <source>
        <strain evidence="8 9">AL1</strain>
    </source>
</reference>
<dbReference type="PANTHER" id="PTHR30201">
    <property type="entry name" value="TRIPHOSPHORIBOSYL-DEPHOSPHO-COA SYNTHASE"/>
    <property type="match status" value="1"/>
</dbReference>
<organism evidence="8 9">
    <name type="scientific">Apibacter muscae</name>
    <dbReference type="NCBI Taxonomy" id="2509004"/>
    <lineage>
        <taxon>Bacteria</taxon>
        <taxon>Pseudomonadati</taxon>
        <taxon>Bacteroidota</taxon>
        <taxon>Flavobacteriia</taxon>
        <taxon>Flavobacteriales</taxon>
        <taxon>Weeksellaceae</taxon>
        <taxon>Apibacter</taxon>
    </lineage>
</organism>
<dbReference type="PANTHER" id="PTHR30201:SF2">
    <property type="entry name" value="2-(5''-TRIPHOSPHORIBOSYL)-3'-DEPHOSPHOCOENZYME-A SYNTHASE"/>
    <property type="match status" value="1"/>
</dbReference>
<proteinExistence type="inferred from homology"/>
<evidence type="ECO:0000256" key="7">
    <source>
        <dbReference type="HAMAP-Rule" id="MF_00397"/>
    </source>
</evidence>
<dbReference type="Pfam" id="PF01874">
    <property type="entry name" value="CitG"/>
    <property type="match status" value="1"/>
</dbReference>
<accession>A0A563DF12</accession>
<protein>
    <recommendedName>
        <fullName evidence="7">Probable 2-(5''-triphosphoribosyl)-3'-dephosphocoenzyme-A synthase</fullName>
        <shortName evidence="7">2-(5''-triphosphoribosyl)-3'-dephospho-CoA synthase</shortName>
        <ecNumber evidence="7">2.4.2.52</ecNumber>
    </recommendedName>
</protein>
<dbReference type="EMBL" id="SELH01000017">
    <property type="protein sequence ID" value="TWP28667.1"/>
    <property type="molecule type" value="Genomic_DNA"/>
</dbReference>
<dbReference type="OrthoDB" id="114886at2"/>
<evidence type="ECO:0000256" key="2">
    <source>
        <dbReference type="ARBA" id="ARBA00022679"/>
    </source>
</evidence>
<comment type="catalytic activity">
    <reaction evidence="6">
        <text>apo-[citrate lyase ACP] + 2'-(5''-triphospho-alpha-D-ribosyl)-3'-dephospho-CoA = holo-[citrate lyase ACP] + diphosphate</text>
        <dbReference type="Rhea" id="RHEA:16333"/>
        <dbReference type="Rhea" id="RHEA-COMP:10157"/>
        <dbReference type="Rhea" id="RHEA-COMP:10158"/>
        <dbReference type="ChEBI" id="CHEBI:29999"/>
        <dbReference type="ChEBI" id="CHEBI:33019"/>
        <dbReference type="ChEBI" id="CHEBI:61378"/>
        <dbReference type="ChEBI" id="CHEBI:82683"/>
        <dbReference type="EC" id="2.7.7.61"/>
    </reaction>
</comment>
<keyword evidence="8" id="KW-0328">Glycosyltransferase</keyword>
<comment type="catalytic activity">
    <reaction evidence="1 7">
        <text>3'-dephospho-CoA + ATP = 2'-(5''-triphospho-alpha-D-ribosyl)-3'-dephospho-CoA + adenine</text>
        <dbReference type="Rhea" id="RHEA:15117"/>
        <dbReference type="ChEBI" id="CHEBI:16708"/>
        <dbReference type="ChEBI" id="CHEBI:30616"/>
        <dbReference type="ChEBI" id="CHEBI:57328"/>
        <dbReference type="ChEBI" id="CHEBI:61378"/>
        <dbReference type="EC" id="2.4.2.52"/>
    </reaction>
</comment>
<dbReference type="NCBIfam" id="TIGR03125">
    <property type="entry name" value="citrate_citG"/>
    <property type="match status" value="1"/>
</dbReference>